<accession>A0A8S9TNK9</accession>
<proteinExistence type="predicted"/>
<name>A0A8S9TNK9_PHYIN</name>
<dbReference type="PANTHER" id="PTHR19303">
    <property type="entry name" value="TRANSPOSON"/>
    <property type="match status" value="1"/>
</dbReference>
<keyword evidence="2" id="KW-0540">Nuclease</keyword>
<dbReference type="InterPro" id="IPR050863">
    <property type="entry name" value="CenT-Element_Derived"/>
</dbReference>
<reference evidence="2" key="1">
    <citation type="submission" date="2020-03" db="EMBL/GenBank/DDBJ databases">
        <title>Hybrid Assembly of Korean Phytophthora infestans isolates.</title>
        <authorList>
            <person name="Prokchorchik M."/>
            <person name="Lee Y."/>
            <person name="Seo J."/>
            <person name="Cho J.-H."/>
            <person name="Park Y.-E."/>
            <person name="Jang D.-C."/>
            <person name="Im J.-S."/>
            <person name="Choi J.-G."/>
            <person name="Park H.-J."/>
            <person name="Lee G.-B."/>
            <person name="Lee Y.-G."/>
            <person name="Hong S.-Y."/>
            <person name="Cho K."/>
            <person name="Sohn K.H."/>
        </authorList>
    </citation>
    <scope>NUCLEOTIDE SEQUENCE</scope>
    <source>
        <strain evidence="2">KR_2_A2</strain>
    </source>
</reference>
<gene>
    <name evidence="2" type="ORF">GN958_ATG22387</name>
</gene>
<protein>
    <submittedName>
        <fullName evidence="2">DDE superfamily endonuclease</fullName>
    </submittedName>
</protein>
<evidence type="ECO:0000313" key="3">
    <source>
        <dbReference type="Proteomes" id="UP000704712"/>
    </source>
</evidence>
<dbReference type="PANTHER" id="PTHR19303:SF74">
    <property type="entry name" value="POGO TRANSPOSABLE ELEMENT WITH KRAB DOMAIN"/>
    <property type="match status" value="1"/>
</dbReference>
<dbReference type="InterPro" id="IPR036397">
    <property type="entry name" value="RNaseH_sf"/>
</dbReference>
<keyword evidence="2" id="KW-0378">Hydrolase</keyword>
<dbReference type="EMBL" id="JAACNO010003123">
    <property type="protein sequence ID" value="KAF4128467.1"/>
    <property type="molecule type" value="Genomic_DNA"/>
</dbReference>
<dbReference type="Pfam" id="PF03184">
    <property type="entry name" value="DDE_1"/>
    <property type="match status" value="1"/>
</dbReference>
<evidence type="ECO:0000259" key="1">
    <source>
        <dbReference type="Pfam" id="PF03184"/>
    </source>
</evidence>
<comment type="caution">
    <text evidence="2">The sequence shown here is derived from an EMBL/GenBank/DDBJ whole genome shotgun (WGS) entry which is preliminary data.</text>
</comment>
<dbReference type="GO" id="GO:0003677">
    <property type="term" value="F:DNA binding"/>
    <property type="evidence" value="ECO:0007669"/>
    <property type="project" value="TreeGrafter"/>
</dbReference>
<dbReference type="GO" id="GO:0005634">
    <property type="term" value="C:nucleus"/>
    <property type="evidence" value="ECO:0007669"/>
    <property type="project" value="TreeGrafter"/>
</dbReference>
<evidence type="ECO:0000313" key="2">
    <source>
        <dbReference type="EMBL" id="KAF4128467.1"/>
    </source>
</evidence>
<dbReference type="InterPro" id="IPR004875">
    <property type="entry name" value="DDE_SF_endonuclease_dom"/>
</dbReference>
<feature type="domain" description="DDE-1" evidence="1">
    <location>
        <begin position="231"/>
        <end position="351"/>
    </location>
</feature>
<dbReference type="Proteomes" id="UP000704712">
    <property type="component" value="Unassembled WGS sequence"/>
</dbReference>
<dbReference type="Gene3D" id="3.30.420.10">
    <property type="entry name" value="Ribonuclease H-like superfamily/Ribonuclease H"/>
    <property type="match status" value="1"/>
</dbReference>
<keyword evidence="2" id="KW-0255">Endonuclease</keyword>
<sequence length="632" mass="72406">MKDAGLGLCISQPHSVATINKLLRVICMRAEDFIQMLSTSAGYPQAVDAVNEKQLLLRSASTRFGVSKSKIHRRTSGQVKLTSRNGPEPILSPGEVSGVVKAVTMRMRHVLCFTKDELGLFIRNVIENSSYSREIPEMFLSKSYIQRFVVKHSVDFSSRRAQSLEVCRAKTSTVENVDRHYNNFKEVLSSVADIPTSRIWNLDETGMCPQTRSSTKKNMRANIQESNDRTNVSTIVGVNADGGFEPPFFILPGKQIRVHDTAGGLDGSIFAASESAFLTTKLFIQYFEWFVQIISPERPVLVVADGYKCHFSSRTLQYARKHSILLYALPAHTSYFFQPLDVSVFHHFKRIVEDEKGPFRVKERRIVERSDMWGIDELKAQTRKRKEKSEPEKFVSGGTLMTADDISTMVAKQEEMARLKQEDKNRRQIERERRAVLVKAAKEEAAQQRMKRGKVLAEKREQAELKRRETDERKLMRVEDPRFLKRCTRKGVIKLRVPELEPSSFQVVQMPCKTIDHVLKYLDLLSMKDGIVRATTLRLACNLSVIFDGDLWIMICGRGDAVTKRPGNYLQFSKYKSSWLSFPWICRIYAELRAPNNHTYHGKKTVNCHVFRNATIAIIVRHGWLLSVRLEY</sequence>
<dbReference type="AlphaFoldDB" id="A0A8S9TNK9"/>
<organism evidence="2 3">
    <name type="scientific">Phytophthora infestans</name>
    <name type="common">Potato late blight agent</name>
    <name type="synonym">Botrytis infestans</name>
    <dbReference type="NCBI Taxonomy" id="4787"/>
    <lineage>
        <taxon>Eukaryota</taxon>
        <taxon>Sar</taxon>
        <taxon>Stramenopiles</taxon>
        <taxon>Oomycota</taxon>
        <taxon>Peronosporomycetes</taxon>
        <taxon>Peronosporales</taxon>
        <taxon>Peronosporaceae</taxon>
        <taxon>Phytophthora</taxon>
    </lineage>
</organism>
<dbReference type="GO" id="GO:0004519">
    <property type="term" value="F:endonuclease activity"/>
    <property type="evidence" value="ECO:0007669"/>
    <property type="project" value="UniProtKB-KW"/>
</dbReference>